<protein>
    <submittedName>
        <fullName evidence="2">Uncharacterized protein</fullName>
    </submittedName>
</protein>
<dbReference type="AlphaFoldDB" id="A0AAN6F0D4"/>
<keyword evidence="1" id="KW-0812">Transmembrane</keyword>
<reference evidence="2" key="1">
    <citation type="submission" date="2023-01" db="EMBL/GenBank/DDBJ databases">
        <title>Exophiala dermititidis isolated from Cystic Fibrosis Patient.</title>
        <authorList>
            <person name="Kurbessoian T."/>
            <person name="Crocker A."/>
            <person name="Murante D."/>
            <person name="Hogan D.A."/>
            <person name="Stajich J.E."/>
        </authorList>
    </citation>
    <scope>NUCLEOTIDE SEQUENCE</scope>
    <source>
        <strain evidence="2">Ex8</strain>
    </source>
</reference>
<feature type="transmembrane region" description="Helical" evidence="1">
    <location>
        <begin position="6"/>
        <end position="24"/>
    </location>
</feature>
<gene>
    <name evidence="2" type="ORF">HRR80_002498</name>
</gene>
<evidence type="ECO:0000256" key="1">
    <source>
        <dbReference type="SAM" id="Phobius"/>
    </source>
</evidence>
<sequence>MDITSSIYLAVAFIVLLFYLRLILFSRNIANQESSTSVLRCVDRPRANQDQHQLATHVQRTNQPASAALCMKYSSCFFCVVYEIRRSGAVLQAEPGMGIPAYPLQRGSHKLSEMETAIGK</sequence>
<name>A0AAN6F0D4_EXODE</name>
<keyword evidence="1" id="KW-0472">Membrane</keyword>
<dbReference type="Proteomes" id="UP001161757">
    <property type="component" value="Unassembled WGS sequence"/>
</dbReference>
<comment type="caution">
    <text evidence="2">The sequence shown here is derived from an EMBL/GenBank/DDBJ whole genome shotgun (WGS) entry which is preliminary data.</text>
</comment>
<proteinExistence type="predicted"/>
<accession>A0AAN6F0D4</accession>
<keyword evidence="1" id="KW-1133">Transmembrane helix</keyword>
<dbReference type="EMBL" id="JAJGCB010000003">
    <property type="protein sequence ID" value="KAJ8993999.1"/>
    <property type="molecule type" value="Genomic_DNA"/>
</dbReference>
<organism evidence="2 3">
    <name type="scientific">Exophiala dermatitidis</name>
    <name type="common">Black yeast-like fungus</name>
    <name type="synonym">Wangiella dermatitidis</name>
    <dbReference type="NCBI Taxonomy" id="5970"/>
    <lineage>
        <taxon>Eukaryota</taxon>
        <taxon>Fungi</taxon>
        <taxon>Dikarya</taxon>
        <taxon>Ascomycota</taxon>
        <taxon>Pezizomycotina</taxon>
        <taxon>Eurotiomycetes</taxon>
        <taxon>Chaetothyriomycetidae</taxon>
        <taxon>Chaetothyriales</taxon>
        <taxon>Herpotrichiellaceae</taxon>
        <taxon>Exophiala</taxon>
    </lineage>
</organism>
<evidence type="ECO:0000313" key="2">
    <source>
        <dbReference type="EMBL" id="KAJ8993999.1"/>
    </source>
</evidence>
<evidence type="ECO:0000313" key="3">
    <source>
        <dbReference type="Proteomes" id="UP001161757"/>
    </source>
</evidence>